<dbReference type="SUPFAM" id="SSF54373">
    <property type="entry name" value="FAD-linked reductases, C-terminal domain"/>
    <property type="match status" value="1"/>
</dbReference>
<dbReference type="Gene3D" id="3.90.660.10">
    <property type="match status" value="1"/>
</dbReference>
<gene>
    <name evidence="6" type="ORF">G5V58_18670</name>
</gene>
<keyword evidence="7" id="KW-1185">Reference proteome</keyword>
<protein>
    <submittedName>
        <fullName evidence="6">NAD(P)-binding protein</fullName>
    </submittedName>
</protein>
<evidence type="ECO:0000256" key="2">
    <source>
        <dbReference type="ARBA" id="ARBA00005995"/>
    </source>
</evidence>
<feature type="binding site" evidence="4">
    <location>
        <position position="287"/>
    </location>
    <ligand>
        <name>FAD</name>
        <dbReference type="ChEBI" id="CHEBI:57692"/>
    </ligand>
</feature>
<dbReference type="Pfam" id="PF01593">
    <property type="entry name" value="Amino_oxidase"/>
    <property type="match status" value="1"/>
</dbReference>
<evidence type="ECO:0000256" key="4">
    <source>
        <dbReference type="PIRSR" id="PIRSR601613-1"/>
    </source>
</evidence>
<comment type="cofactor">
    <cofactor evidence="1">
        <name>FAD</name>
        <dbReference type="ChEBI" id="CHEBI:57692"/>
    </cofactor>
</comment>
<dbReference type="PRINTS" id="PR00757">
    <property type="entry name" value="AMINEOXDASEF"/>
</dbReference>
<keyword evidence="3" id="KW-0560">Oxidoreductase</keyword>
<evidence type="ECO:0000259" key="5">
    <source>
        <dbReference type="Pfam" id="PF01593"/>
    </source>
</evidence>
<reference evidence="6 7" key="1">
    <citation type="submission" date="2020-02" db="EMBL/GenBank/DDBJ databases">
        <title>Full genome sequence of Nocardioides sp. R-3366.</title>
        <authorList>
            <person name="Im W.-T."/>
        </authorList>
    </citation>
    <scope>NUCLEOTIDE SEQUENCE [LARGE SCALE GENOMIC DNA]</scope>
    <source>
        <strain evidence="6 7">R-3366</strain>
    </source>
</reference>
<comment type="similarity">
    <text evidence="2">Belongs to the flavin monoamine oxidase family.</text>
</comment>
<evidence type="ECO:0000256" key="1">
    <source>
        <dbReference type="ARBA" id="ARBA00001974"/>
    </source>
</evidence>
<feature type="binding site" evidence="4">
    <location>
        <position position="392"/>
    </location>
    <ligand>
        <name>substrate</name>
    </ligand>
</feature>
<dbReference type="InterPro" id="IPR036188">
    <property type="entry name" value="FAD/NAD-bd_sf"/>
</dbReference>
<dbReference type="PROSITE" id="PS51318">
    <property type="entry name" value="TAT"/>
    <property type="match status" value="1"/>
</dbReference>
<evidence type="ECO:0000256" key="3">
    <source>
        <dbReference type="ARBA" id="ARBA00023002"/>
    </source>
</evidence>
<name>A0A6G6WHG5_9ACTN</name>
<feature type="binding site" evidence="4">
    <location>
        <begin position="76"/>
        <end position="77"/>
    </location>
    <ligand>
        <name>FAD</name>
        <dbReference type="ChEBI" id="CHEBI:57692"/>
    </ligand>
</feature>
<dbReference type="PANTHER" id="PTHR43563">
    <property type="entry name" value="AMINE OXIDASE"/>
    <property type="match status" value="1"/>
</dbReference>
<dbReference type="Gene3D" id="3.50.50.60">
    <property type="entry name" value="FAD/NAD(P)-binding domain"/>
    <property type="match status" value="1"/>
</dbReference>
<proteinExistence type="inferred from homology"/>
<dbReference type="PANTHER" id="PTHR43563:SF1">
    <property type="entry name" value="AMINE OXIDASE [FLAVIN-CONTAINING] B"/>
    <property type="match status" value="1"/>
</dbReference>
<dbReference type="RefSeq" id="WP_165236128.1">
    <property type="nucleotide sequence ID" value="NZ_CP049257.1"/>
</dbReference>
<dbReference type="SUPFAM" id="SSF51905">
    <property type="entry name" value="FAD/NAD(P)-binding domain"/>
    <property type="match status" value="1"/>
</dbReference>
<dbReference type="InterPro" id="IPR050703">
    <property type="entry name" value="Flavin_MAO"/>
</dbReference>
<feature type="domain" description="Amine oxidase" evidence="5">
    <location>
        <begin position="56"/>
        <end position="499"/>
    </location>
</feature>
<dbReference type="EMBL" id="CP049257">
    <property type="protein sequence ID" value="QIG44535.1"/>
    <property type="molecule type" value="Genomic_DNA"/>
</dbReference>
<dbReference type="InterPro" id="IPR006311">
    <property type="entry name" value="TAT_signal"/>
</dbReference>
<dbReference type="AlphaFoldDB" id="A0A6G6WHG5"/>
<evidence type="ECO:0000313" key="6">
    <source>
        <dbReference type="EMBL" id="QIG44535.1"/>
    </source>
</evidence>
<dbReference type="InterPro" id="IPR001613">
    <property type="entry name" value="Flavin_amine_oxidase"/>
</dbReference>
<organism evidence="6 7">
    <name type="scientific">Nocardioides anomalus</name>
    <dbReference type="NCBI Taxonomy" id="2712223"/>
    <lineage>
        <taxon>Bacteria</taxon>
        <taxon>Bacillati</taxon>
        <taxon>Actinomycetota</taxon>
        <taxon>Actinomycetes</taxon>
        <taxon>Propionibacteriales</taxon>
        <taxon>Nocardioidaceae</taxon>
        <taxon>Nocardioides</taxon>
    </lineage>
</organism>
<evidence type="ECO:0000313" key="7">
    <source>
        <dbReference type="Proteomes" id="UP000502996"/>
    </source>
</evidence>
<dbReference type="KEGG" id="nano:G5V58_18670"/>
<sequence length="503" mass="53334">MTTELSRRALLGSATTGAALLGAGALTADSEAAVLAGTRQGRLPEQVDVVVVGAGLAGLVAAREIATKGHDVLVVEARKRVGGRVLNHSLAGKQPGAQVIESGGAFIGPTQNHIAALAQELGVPTFAEYDTGSSVYLSATTGRQEYTGTVPPDPTILADAAVLLQRIDGYAAEIDVAAPWAHPRAREWDSITLGQWIRTNALNGPGVENLIACWTQPGFGADPSELSLLFTLWYVACSGDEQTPGTFSRNSDTANGAQERRFVGGSQLVPLKLARQLGDVVALRAQVQRIVQRDGRVHVKTSRGRVRARRVVVAAPPPTVLDIGFHPVLPRRRRALLESLRMGQLMKCDAIYPTPFWRAAGLNGFGISDHGAARAVFDNTPPSGGPGVLLAFVGGSTWRTFGTVSADQRRTAVLQGFAEMFGPQALSPIDFVEHDWTQEQWTRGGPTAIHAPGALVQHGRAVRTPHGRVHWAGTETATYWSGYMDGAVSSGQRAAAEVLATLR</sequence>
<dbReference type="GO" id="GO:0016491">
    <property type="term" value="F:oxidoreductase activity"/>
    <property type="evidence" value="ECO:0007669"/>
    <property type="project" value="UniProtKB-KW"/>
</dbReference>
<dbReference type="Gene3D" id="1.10.405.10">
    <property type="entry name" value="Guanine Nucleotide Dissociation Inhibitor, domain 1"/>
    <property type="match status" value="1"/>
</dbReference>
<accession>A0A6G6WHG5</accession>
<dbReference type="InterPro" id="IPR002937">
    <property type="entry name" value="Amino_oxidase"/>
</dbReference>
<dbReference type="Proteomes" id="UP000502996">
    <property type="component" value="Chromosome"/>
</dbReference>
<feature type="binding site" evidence="4">
    <location>
        <position position="475"/>
    </location>
    <ligand>
        <name>FAD</name>
        <dbReference type="ChEBI" id="CHEBI:57692"/>
    </ligand>
</feature>